<evidence type="ECO:0000313" key="2">
    <source>
        <dbReference type="Proteomes" id="UP000305222"/>
    </source>
</evidence>
<gene>
    <name evidence="1" type="ORF">FC699_06315</name>
</gene>
<dbReference type="AlphaFoldDB" id="A0A4V6X724"/>
<keyword evidence="1" id="KW-0067">ATP-binding</keyword>
<evidence type="ECO:0000313" key="1">
    <source>
        <dbReference type="EMBL" id="TKI97883.1"/>
    </source>
</evidence>
<dbReference type="GO" id="GO:0005524">
    <property type="term" value="F:ATP binding"/>
    <property type="evidence" value="ECO:0007669"/>
    <property type="project" value="UniProtKB-KW"/>
</dbReference>
<keyword evidence="1" id="KW-0547">Nucleotide-binding</keyword>
<sequence>TLTERVVPLDRNRTRKDLYKPEVLALKDELLSMLQRQVLV</sequence>
<feature type="non-terminal residue" evidence="1">
    <location>
        <position position="1"/>
    </location>
</feature>
<comment type="caution">
    <text evidence="1">The sequence shown here is derived from an EMBL/GenBank/DDBJ whole genome shotgun (WGS) entry which is preliminary data.</text>
</comment>
<reference evidence="1 2" key="1">
    <citation type="journal article" date="2019" name="Environ. Microbiol.">
        <title>An active ?-lactamase is a part of an orchestrated cell wall stress resistance network of Bacillus subtilis and related rhizosphere species.</title>
        <authorList>
            <person name="Bucher T."/>
            <person name="Keren-Paz A."/>
            <person name="Hausser J."/>
            <person name="Olender T."/>
            <person name="Cytryn E."/>
            <person name="Kolodkin-Gal I."/>
        </authorList>
    </citation>
    <scope>NUCLEOTIDE SEQUENCE [LARGE SCALE GENOMIC DNA]</scope>
    <source>
        <strain evidence="1 2">I5</strain>
    </source>
</reference>
<accession>A0A4V6X724</accession>
<protein>
    <submittedName>
        <fullName evidence="1">ABC transporter ATP-binding protein</fullName>
    </submittedName>
</protein>
<organism evidence="1 2">
    <name type="scientific">Bacillus wiedmannii</name>
    <dbReference type="NCBI Taxonomy" id="1890302"/>
    <lineage>
        <taxon>Bacteria</taxon>
        <taxon>Bacillati</taxon>
        <taxon>Bacillota</taxon>
        <taxon>Bacilli</taxon>
        <taxon>Bacillales</taxon>
        <taxon>Bacillaceae</taxon>
        <taxon>Bacillus</taxon>
        <taxon>Bacillus cereus group</taxon>
    </lineage>
</organism>
<dbReference type="EMBL" id="SZON01000172">
    <property type="protein sequence ID" value="TKI97883.1"/>
    <property type="molecule type" value="Genomic_DNA"/>
</dbReference>
<dbReference type="Proteomes" id="UP000305222">
    <property type="component" value="Unassembled WGS sequence"/>
</dbReference>
<proteinExistence type="predicted"/>
<name>A0A4V6X724_9BACI</name>